<gene>
    <name evidence="1" type="ORF">F2Q70_00011440</name>
</gene>
<dbReference type="AlphaFoldDB" id="A0A8S9M5L2"/>
<reference evidence="1" key="1">
    <citation type="submission" date="2019-12" db="EMBL/GenBank/DDBJ databases">
        <title>Genome sequencing and annotation of Brassica cretica.</title>
        <authorList>
            <person name="Studholme D.J."/>
            <person name="Sarris P.F."/>
        </authorList>
    </citation>
    <scope>NUCLEOTIDE SEQUENCE</scope>
    <source>
        <strain evidence="1">PFS-102/07</strain>
        <tissue evidence="1">Leaf</tissue>
    </source>
</reference>
<sequence>MMEACSGGAWSTMIREGTRSRRIMYKIILYDYFLVPVYVSCGAVEAKNDAHGLSRAVHGQDPYDPGRFIGF</sequence>
<name>A0A8S9M5L2_BRACR</name>
<dbReference type="EMBL" id="QGKY02000089">
    <property type="protein sequence ID" value="KAF2613221.1"/>
    <property type="molecule type" value="Genomic_DNA"/>
</dbReference>
<protein>
    <submittedName>
        <fullName evidence="1">Uncharacterized protein</fullName>
    </submittedName>
</protein>
<comment type="caution">
    <text evidence="1">The sequence shown here is derived from an EMBL/GenBank/DDBJ whole genome shotgun (WGS) entry which is preliminary data.</text>
</comment>
<evidence type="ECO:0000313" key="1">
    <source>
        <dbReference type="EMBL" id="KAF2613221.1"/>
    </source>
</evidence>
<proteinExistence type="predicted"/>
<organism evidence="1">
    <name type="scientific">Brassica cretica</name>
    <name type="common">Mustard</name>
    <dbReference type="NCBI Taxonomy" id="69181"/>
    <lineage>
        <taxon>Eukaryota</taxon>
        <taxon>Viridiplantae</taxon>
        <taxon>Streptophyta</taxon>
        <taxon>Embryophyta</taxon>
        <taxon>Tracheophyta</taxon>
        <taxon>Spermatophyta</taxon>
        <taxon>Magnoliopsida</taxon>
        <taxon>eudicotyledons</taxon>
        <taxon>Gunneridae</taxon>
        <taxon>Pentapetalae</taxon>
        <taxon>rosids</taxon>
        <taxon>malvids</taxon>
        <taxon>Brassicales</taxon>
        <taxon>Brassicaceae</taxon>
        <taxon>Brassiceae</taxon>
        <taxon>Brassica</taxon>
    </lineage>
</organism>
<accession>A0A8S9M5L2</accession>